<dbReference type="RefSeq" id="WP_141189237.1">
    <property type="nucleotide sequence ID" value="NZ_JBHUMR010000008.1"/>
</dbReference>
<keyword evidence="3" id="KW-1185">Reference proteome</keyword>
<evidence type="ECO:0000313" key="2">
    <source>
        <dbReference type="EMBL" id="MFD2616924.1"/>
    </source>
</evidence>
<dbReference type="InterPro" id="IPR005531">
    <property type="entry name" value="Asp23"/>
</dbReference>
<dbReference type="EMBL" id="JBHUMR010000008">
    <property type="protein sequence ID" value="MFD2616924.1"/>
    <property type="molecule type" value="Genomic_DNA"/>
</dbReference>
<dbReference type="Pfam" id="PF03780">
    <property type="entry name" value="Asp23"/>
    <property type="match status" value="1"/>
</dbReference>
<comment type="similarity">
    <text evidence="1">Belongs to the asp23 family.</text>
</comment>
<gene>
    <name evidence="2" type="ORF">ACFSTF_06315</name>
</gene>
<dbReference type="PANTHER" id="PTHR34297">
    <property type="entry name" value="HYPOTHETICAL CYTOSOLIC PROTEIN-RELATED"/>
    <property type="match status" value="1"/>
</dbReference>
<dbReference type="PANTHER" id="PTHR34297:SF2">
    <property type="entry name" value="ASP23_GLS24 FAMILY ENVELOPE STRESS RESPONSE PROTEIN"/>
    <property type="match status" value="1"/>
</dbReference>
<name>A0ABW5PPX0_9BACI</name>
<dbReference type="Proteomes" id="UP001597458">
    <property type="component" value="Unassembled WGS sequence"/>
</dbReference>
<reference evidence="3" key="1">
    <citation type="journal article" date="2019" name="Int. J. Syst. Evol. Microbiol.">
        <title>The Global Catalogue of Microorganisms (GCM) 10K type strain sequencing project: providing services to taxonomists for standard genome sequencing and annotation.</title>
        <authorList>
            <consortium name="The Broad Institute Genomics Platform"/>
            <consortium name="The Broad Institute Genome Sequencing Center for Infectious Disease"/>
            <person name="Wu L."/>
            <person name="Ma J."/>
        </authorList>
    </citation>
    <scope>NUCLEOTIDE SEQUENCE [LARGE SCALE GENOMIC DNA]</scope>
    <source>
        <strain evidence="3">TISTR 2241</strain>
    </source>
</reference>
<organism evidence="2 3">
    <name type="scientific">Terrilactibacillus laevilacticus</name>
    <dbReference type="NCBI Taxonomy" id="1380157"/>
    <lineage>
        <taxon>Bacteria</taxon>
        <taxon>Bacillati</taxon>
        <taxon>Bacillota</taxon>
        <taxon>Bacilli</taxon>
        <taxon>Bacillales</taxon>
        <taxon>Bacillaceae</taxon>
        <taxon>Terrilactibacillus</taxon>
    </lineage>
</organism>
<evidence type="ECO:0000313" key="3">
    <source>
        <dbReference type="Proteomes" id="UP001597458"/>
    </source>
</evidence>
<evidence type="ECO:0000256" key="1">
    <source>
        <dbReference type="ARBA" id="ARBA00005721"/>
    </source>
</evidence>
<protein>
    <submittedName>
        <fullName evidence="2">Asp23/Gls24 family envelope stress response protein</fullName>
    </submittedName>
</protein>
<accession>A0ABW5PPX0</accession>
<sequence length="121" mass="13214">MSLELKSKLGSVEVTNDVIANLTGGLVSQCPGVVGMASRQQLKDGFAELLKKDNYSRGIVVRFDESDTLSIDVYIIVSYGSRISEVAHQIQSEVRQGIQVMLGVLVETINVFVQGVRVENE</sequence>
<comment type="caution">
    <text evidence="2">The sequence shown here is derived from an EMBL/GenBank/DDBJ whole genome shotgun (WGS) entry which is preliminary data.</text>
</comment>
<proteinExistence type="inferred from homology"/>